<organism evidence="15 16">
    <name type="scientific">Heterotrigona itama</name>
    <dbReference type="NCBI Taxonomy" id="395501"/>
    <lineage>
        <taxon>Eukaryota</taxon>
        <taxon>Metazoa</taxon>
        <taxon>Ecdysozoa</taxon>
        <taxon>Arthropoda</taxon>
        <taxon>Hexapoda</taxon>
        <taxon>Insecta</taxon>
        <taxon>Pterygota</taxon>
        <taxon>Neoptera</taxon>
        <taxon>Endopterygota</taxon>
        <taxon>Hymenoptera</taxon>
        <taxon>Apocrita</taxon>
        <taxon>Aculeata</taxon>
        <taxon>Apoidea</taxon>
        <taxon>Anthophila</taxon>
        <taxon>Apidae</taxon>
        <taxon>Heterotrigona</taxon>
    </lineage>
</organism>
<evidence type="ECO:0000313" key="16">
    <source>
        <dbReference type="Proteomes" id="UP000752696"/>
    </source>
</evidence>
<dbReference type="OrthoDB" id="10261062at2759"/>
<dbReference type="GO" id="GO:0005829">
    <property type="term" value="C:cytosol"/>
    <property type="evidence" value="ECO:0007669"/>
    <property type="project" value="UniProtKB-SubCell"/>
</dbReference>
<dbReference type="CDD" id="cd00757">
    <property type="entry name" value="ThiF_MoeB_HesA_family"/>
    <property type="match status" value="1"/>
</dbReference>
<keyword evidence="12" id="KW-0175">Coiled coil</keyword>
<dbReference type="InterPro" id="IPR036873">
    <property type="entry name" value="Rhodanese-like_dom_sf"/>
</dbReference>
<feature type="domain" description="Rhodanese" evidence="14">
    <location>
        <begin position="387"/>
        <end position="486"/>
    </location>
</feature>
<reference evidence="15" key="1">
    <citation type="submission" date="2020-07" db="EMBL/GenBank/DDBJ databases">
        <authorList>
            <person name="Nazaruddin N."/>
        </authorList>
    </citation>
    <scope>NUCLEOTIDE SEQUENCE</scope>
</reference>
<dbReference type="InterPro" id="IPR028885">
    <property type="entry name" value="MOCS3/Uba4"/>
</dbReference>
<feature type="non-terminal residue" evidence="15">
    <location>
        <position position="1"/>
    </location>
</feature>
<dbReference type="GO" id="GO:0070566">
    <property type="term" value="F:adenylyltransferase activity"/>
    <property type="evidence" value="ECO:0007669"/>
    <property type="project" value="InterPro"/>
</dbReference>
<dbReference type="GO" id="GO:0006777">
    <property type="term" value="P:Mo-molybdopterin cofactor biosynthetic process"/>
    <property type="evidence" value="ECO:0007669"/>
    <property type="project" value="UniProtKB-KW"/>
</dbReference>
<dbReference type="Pfam" id="PF00581">
    <property type="entry name" value="Rhodanese"/>
    <property type="match status" value="1"/>
</dbReference>
<dbReference type="Gene3D" id="3.40.50.720">
    <property type="entry name" value="NAD(P)-binding Rossmann-like Domain"/>
    <property type="match status" value="1"/>
</dbReference>
<dbReference type="InterPro" id="IPR035985">
    <property type="entry name" value="Ubiquitin-activating_enz"/>
</dbReference>
<comment type="subcellular location">
    <subcellularLocation>
        <location evidence="1">Cytoplasm</location>
        <location evidence="1">Cytosol</location>
    </subcellularLocation>
</comment>
<dbReference type="EMBL" id="CAJDYZ010011966">
    <property type="protein sequence ID" value="CAD1480363.1"/>
    <property type="molecule type" value="Genomic_DNA"/>
</dbReference>
<feature type="transmembrane region" description="Helical" evidence="13">
    <location>
        <begin position="538"/>
        <end position="558"/>
    </location>
</feature>
<dbReference type="GO" id="GO:0032447">
    <property type="term" value="P:protein urmylation"/>
    <property type="evidence" value="ECO:0007669"/>
    <property type="project" value="TreeGrafter"/>
</dbReference>
<dbReference type="InterPro" id="IPR001763">
    <property type="entry name" value="Rhodanese-like_dom"/>
</dbReference>
<protein>
    <recommendedName>
        <fullName evidence="11">Ubiquitin activating enzyme 4</fullName>
    </recommendedName>
</protein>
<evidence type="ECO:0000256" key="10">
    <source>
        <dbReference type="ARBA" id="ARBA00023268"/>
    </source>
</evidence>
<evidence type="ECO:0000256" key="6">
    <source>
        <dbReference type="ARBA" id="ARBA00022741"/>
    </source>
</evidence>
<keyword evidence="16" id="KW-1185">Reference proteome</keyword>
<proteinExistence type="inferred from homology"/>
<feature type="coiled-coil region" evidence="12">
    <location>
        <begin position="60"/>
        <end position="87"/>
    </location>
</feature>
<keyword evidence="9" id="KW-0501">Molybdenum cofactor biosynthesis</keyword>
<dbReference type="InterPro" id="IPR045886">
    <property type="entry name" value="ThiF/MoeB/HesA"/>
</dbReference>
<evidence type="ECO:0000256" key="5">
    <source>
        <dbReference type="ARBA" id="ARBA00022723"/>
    </source>
</evidence>
<dbReference type="SMART" id="SM00450">
    <property type="entry name" value="RHOD"/>
    <property type="match status" value="1"/>
</dbReference>
<dbReference type="Proteomes" id="UP000752696">
    <property type="component" value="Unassembled WGS sequence"/>
</dbReference>
<evidence type="ECO:0000256" key="9">
    <source>
        <dbReference type="ARBA" id="ARBA00023150"/>
    </source>
</evidence>
<dbReference type="SUPFAM" id="SSF52821">
    <property type="entry name" value="Rhodanese/Cell cycle control phosphatase"/>
    <property type="match status" value="1"/>
</dbReference>
<keyword evidence="10" id="KW-0511">Multifunctional enzyme</keyword>
<dbReference type="Pfam" id="PF00899">
    <property type="entry name" value="ThiF"/>
    <property type="match status" value="1"/>
</dbReference>
<keyword evidence="2" id="KW-0963">Cytoplasm</keyword>
<accession>A0A6V7HKA7</accession>
<evidence type="ECO:0000256" key="7">
    <source>
        <dbReference type="ARBA" id="ARBA00022833"/>
    </source>
</evidence>
<keyword evidence="13" id="KW-0472">Membrane</keyword>
<evidence type="ECO:0000256" key="11">
    <source>
        <dbReference type="ARBA" id="ARBA00030971"/>
    </source>
</evidence>
<dbReference type="FunFam" id="3.40.50.720:FF:000033">
    <property type="entry name" value="Adenylyltransferase and sulfurtransferase MOCS3"/>
    <property type="match status" value="1"/>
</dbReference>
<feature type="transmembrane region" description="Helical" evidence="13">
    <location>
        <begin position="498"/>
        <end position="517"/>
    </location>
</feature>
<keyword evidence="6" id="KW-0547">Nucleotide-binding</keyword>
<dbReference type="PROSITE" id="PS50206">
    <property type="entry name" value="RHODANESE_3"/>
    <property type="match status" value="1"/>
</dbReference>
<dbReference type="GO" id="GO:0046872">
    <property type="term" value="F:metal ion binding"/>
    <property type="evidence" value="ECO:0007669"/>
    <property type="project" value="UniProtKB-KW"/>
</dbReference>
<evidence type="ECO:0000313" key="15">
    <source>
        <dbReference type="EMBL" id="CAD1480363.1"/>
    </source>
</evidence>
<keyword evidence="8" id="KW-0067">ATP-binding</keyword>
<evidence type="ECO:0000259" key="14">
    <source>
        <dbReference type="PROSITE" id="PS50206"/>
    </source>
</evidence>
<dbReference type="SUPFAM" id="SSF69572">
    <property type="entry name" value="Activating enzymes of the ubiquitin-like proteins"/>
    <property type="match status" value="1"/>
</dbReference>
<evidence type="ECO:0000256" key="3">
    <source>
        <dbReference type="ARBA" id="ARBA00022679"/>
    </source>
</evidence>
<evidence type="ECO:0000256" key="1">
    <source>
        <dbReference type="ARBA" id="ARBA00004514"/>
    </source>
</evidence>
<sequence>FFTNNILVVTYKVMILLHIFVKNLTDCDINHQLPTFAQECTKLIAHDTVQINTQISKMDEKELMNQITELRELLRIKEAQLVALRREKQILQDYGLSNGEILRYSRQIFLPEIGIKGQIKLKNSSILIVGAGGLGCPAALYLTSAGAGQIGIIDYDDVEINNLHRQLLYAETHIGTPKVNAAAENLNRLNSDVKVIPYKIQLDSNNALNIIKSYDVVIDATDNVATRYLLNDACVLSNKPLVSGSALKFEGHLSVFNYNGPCYRCIFPKPPPPETVTNCGDGGVFGPAVGTIGVLQALEALKIILDLPHVLSGQLLLFDGLETKFRKINLRGKNKNCAICGEHPTLYKLIDYETFCGAKANDKESKLNLLKNEERISVEEYNTLKLGTETHLLIDVRSPEEFDICHLKNSINIPLRDINNNEKVTLIRNRIQEIEKQHNDASCIRGNDSQKAVKSLQEAFKGSNIEIKDVIGGIHAWSKKIDCTFPLNWFLDACNGNLINFLIFLLLVLVLSLFVLVQEVHNQPYVSLQSLNVIMAVITYRLTTSLISEIFISAIVTFDFGWKHITLQVPLAASI</sequence>
<dbReference type="UniPathway" id="UPA00988"/>
<dbReference type="Gene3D" id="3.40.250.10">
    <property type="entry name" value="Rhodanese-like domain"/>
    <property type="match status" value="1"/>
</dbReference>
<evidence type="ECO:0000256" key="2">
    <source>
        <dbReference type="ARBA" id="ARBA00022490"/>
    </source>
</evidence>
<dbReference type="GO" id="GO:0002143">
    <property type="term" value="P:tRNA wobble position uridine thiolation"/>
    <property type="evidence" value="ECO:0007669"/>
    <property type="project" value="InterPro"/>
</dbReference>
<keyword evidence="13" id="KW-1133">Transmembrane helix</keyword>
<evidence type="ECO:0000256" key="13">
    <source>
        <dbReference type="SAM" id="Phobius"/>
    </source>
</evidence>
<gene>
    <name evidence="15" type="ORF">MHI_LOCUS924348</name>
</gene>
<dbReference type="HAMAP" id="MF_03049">
    <property type="entry name" value="MOCS3_Uba4"/>
    <property type="match status" value="1"/>
</dbReference>
<keyword evidence="5" id="KW-0479">Metal-binding</keyword>
<comment type="caution">
    <text evidence="15">The sequence shown here is derived from an EMBL/GenBank/DDBJ whole genome shotgun (WGS) entry which is preliminary data.</text>
</comment>
<dbReference type="GO" id="GO:0004792">
    <property type="term" value="F:thiosulfate-cyanide sulfurtransferase activity"/>
    <property type="evidence" value="ECO:0007669"/>
    <property type="project" value="TreeGrafter"/>
</dbReference>
<dbReference type="FunFam" id="3.40.250.10:FF:000014">
    <property type="entry name" value="Adenylyltransferase and sulfurtransferase MOCS3"/>
    <property type="match status" value="1"/>
</dbReference>
<dbReference type="GO" id="GO:0005524">
    <property type="term" value="F:ATP binding"/>
    <property type="evidence" value="ECO:0007669"/>
    <property type="project" value="UniProtKB-KW"/>
</dbReference>
<evidence type="ECO:0000256" key="8">
    <source>
        <dbReference type="ARBA" id="ARBA00022840"/>
    </source>
</evidence>
<dbReference type="GO" id="GO:0042292">
    <property type="term" value="F:URM1 activating enzyme activity"/>
    <property type="evidence" value="ECO:0007669"/>
    <property type="project" value="TreeGrafter"/>
</dbReference>
<keyword evidence="4" id="KW-0819">tRNA processing</keyword>
<name>A0A6V7HKA7_9HYME</name>
<dbReference type="NCBIfam" id="NF004281">
    <property type="entry name" value="PRK05690.1"/>
    <property type="match status" value="1"/>
</dbReference>
<keyword evidence="7" id="KW-0862">Zinc</keyword>
<dbReference type="AlphaFoldDB" id="A0A6V7HKA7"/>
<dbReference type="PANTHER" id="PTHR10953:SF102">
    <property type="entry name" value="ADENYLYLTRANSFERASE AND SULFURTRANSFERASE MOCS3"/>
    <property type="match status" value="1"/>
</dbReference>
<dbReference type="PANTHER" id="PTHR10953">
    <property type="entry name" value="UBIQUITIN-ACTIVATING ENZYME E1"/>
    <property type="match status" value="1"/>
</dbReference>
<keyword evidence="13" id="KW-0812">Transmembrane</keyword>
<evidence type="ECO:0000256" key="12">
    <source>
        <dbReference type="SAM" id="Coils"/>
    </source>
</evidence>
<evidence type="ECO:0000256" key="4">
    <source>
        <dbReference type="ARBA" id="ARBA00022694"/>
    </source>
</evidence>
<keyword evidence="3" id="KW-0808">Transferase</keyword>
<dbReference type="InterPro" id="IPR000594">
    <property type="entry name" value="ThiF_NAD_FAD-bd"/>
</dbReference>